<dbReference type="EMBL" id="LAZR01048969">
    <property type="protein sequence ID" value="KKK90727.1"/>
    <property type="molecule type" value="Genomic_DNA"/>
</dbReference>
<evidence type="ECO:0000256" key="8">
    <source>
        <dbReference type="ARBA" id="ARBA00023136"/>
    </source>
</evidence>
<keyword evidence="3" id="KW-1003">Cell membrane</keyword>
<keyword evidence="4" id="KW-0812">Transmembrane</keyword>
<keyword evidence="5" id="KW-0653">Protein transport</keyword>
<dbReference type="Pfam" id="PF02416">
    <property type="entry name" value="TatA_B_E"/>
    <property type="match status" value="1"/>
</dbReference>
<keyword evidence="2" id="KW-0813">Transport</keyword>
<gene>
    <name evidence="9" type="ORF">LCGC14_2720120</name>
</gene>
<comment type="subcellular location">
    <subcellularLocation>
        <location evidence="1">Cell membrane</location>
        <topology evidence="1">Single-pass membrane protein</topology>
    </subcellularLocation>
</comment>
<evidence type="ECO:0000256" key="7">
    <source>
        <dbReference type="ARBA" id="ARBA00023010"/>
    </source>
</evidence>
<evidence type="ECO:0000313" key="9">
    <source>
        <dbReference type="EMBL" id="KKK90727.1"/>
    </source>
</evidence>
<keyword evidence="6" id="KW-1133">Transmembrane helix</keyword>
<dbReference type="GO" id="GO:0043953">
    <property type="term" value="P:protein transport by the Tat complex"/>
    <property type="evidence" value="ECO:0007669"/>
    <property type="project" value="InterPro"/>
</dbReference>
<comment type="caution">
    <text evidence="9">The sequence shown here is derived from an EMBL/GenBank/DDBJ whole genome shotgun (WGS) entry which is preliminary data.</text>
</comment>
<dbReference type="InterPro" id="IPR006312">
    <property type="entry name" value="TatA/E"/>
</dbReference>
<protein>
    <recommendedName>
        <fullName evidence="10">Sec-independent protein translocase protein TatA</fullName>
    </recommendedName>
</protein>
<sequence>MYAHLAFAMPGPQEMIVIAGVLVILFGANRIPKLARSVGESIMELKKGLKEASDMDEVEEGDDEHKRIK</sequence>
<evidence type="ECO:0000256" key="1">
    <source>
        <dbReference type="ARBA" id="ARBA00004162"/>
    </source>
</evidence>
<reference evidence="9" key="1">
    <citation type="journal article" date="2015" name="Nature">
        <title>Complex archaea that bridge the gap between prokaryotes and eukaryotes.</title>
        <authorList>
            <person name="Spang A."/>
            <person name="Saw J.H."/>
            <person name="Jorgensen S.L."/>
            <person name="Zaremba-Niedzwiedzka K."/>
            <person name="Martijn J."/>
            <person name="Lind A.E."/>
            <person name="van Eijk R."/>
            <person name="Schleper C."/>
            <person name="Guy L."/>
            <person name="Ettema T.J."/>
        </authorList>
    </citation>
    <scope>NUCLEOTIDE SEQUENCE</scope>
</reference>
<evidence type="ECO:0000256" key="5">
    <source>
        <dbReference type="ARBA" id="ARBA00022927"/>
    </source>
</evidence>
<dbReference type="PANTHER" id="PTHR42982">
    <property type="entry name" value="SEC-INDEPENDENT PROTEIN TRANSLOCASE PROTEIN TATA"/>
    <property type="match status" value="1"/>
</dbReference>
<name>A0A0F8ZA81_9ZZZZ</name>
<keyword evidence="7" id="KW-0811">Translocation</keyword>
<evidence type="ECO:0000256" key="6">
    <source>
        <dbReference type="ARBA" id="ARBA00022989"/>
    </source>
</evidence>
<evidence type="ECO:0000256" key="4">
    <source>
        <dbReference type="ARBA" id="ARBA00022692"/>
    </source>
</evidence>
<organism evidence="9">
    <name type="scientific">marine sediment metagenome</name>
    <dbReference type="NCBI Taxonomy" id="412755"/>
    <lineage>
        <taxon>unclassified sequences</taxon>
        <taxon>metagenomes</taxon>
        <taxon>ecological metagenomes</taxon>
    </lineage>
</organism>
<dbReference type="AlphaFoldDB" id="A0A0F8ZA81"/>
<dbReference type="GO" id="GO:0005886">
    <property type="term" value="C:plasma membrane"/>
    <property type="evidence" value="ECO:0007669"/>
    <property type="project" value="UniProtKB-SubCell"/>
</dbReference>
<evidence type="ECO:0000256" key="2">
    <source>
        <dbReference type="ARBA" id="ARBA00022448"/>
    </source>
</evidence>
<keyword evidence="8" id="KW-0472">Membrane</keyword>
<evidence type="ECO:0008006" key="10">
    <source>
        <dbReference type="Google" id="ProtNLM"/>
    </source>
</evidence>
<dbReference type="InterPro" id="IPR003369">
    <property type="entry name" value="TatA/B/E"/>
</dbReference>
<accession>A0A0F8ZA81</accession>
<proteinExistence type="inferred from homology"/>
<dbReference type="Gene3D" id="1.20.5.3310">
    <property type="match status" value="1"/>
</dbReference>
<dbReference type="PANTHER" id="PTHR42982:SF1">
    <property type="entry name" value="SEC-INDEPENDENT PROTEIN TRANSLOCASE PROTEIN TATA"/>
    <property type="match status" value="1"/>
</dbReference>
<dbReference type="HAMAP" id="MF_00236">
    <property type="entry name" value="TatA_E"/>
    <property type="match status" value="1"/>
</dbReference>
<evidence type="ECO:0000256" key="3">
    <source>
        <dbReference type="ARBA" id="ARBA00022475"/>
    </source>
</evidence>